<dbReference type="SUPFAM" id="SSF81593">
    <property type="entry name" value="Nucleotidyltransferase substrate binding subunit/domain"/>
    <property type="match status" value="1"/>
</dbReference>
<feature type="domain" description="Polymerase nucleotidyl transferase" evidence="1">
    <location>
        <begin position="163"/>
        <end position="239"/>
    </location>
</feature>
<dbReference type="Gene3D" id="3.30.460.10">
    <property type="entry name" value="Beta Polymerase, domain 2"/>
    <property type="match status" value="1"/>
</dbReference>
<sequence length="255" mass="29146">MPKRPLDLASLDNAIARLGEGLARCLRDTTDDQIRDGLIQRFEFTYEISHKMLRRYLRAISPTPEEVDRMAFADLIRAANERGLLRGDWPVWRGYCEMRAKTSHTYDVDVALEVVACIPDFLEEARFLNQRLLSDRGSAQGSDRIMPSVRKPPLDIEPRHLAIVLDILRRHVPRHEVRAFGSRVVGGARPHSDLDLVIMTETPLPFALMGALREGFTKSDLPWRVDIVDWATTNTAFRRFVERDGVVIEAPEFTN</sequence>
<dbReference type="InterPro" id="IPR043519">
    <property type="entry name" value="NT_sf"/>
</dbReference>
<dbReference type="CDD" id="cd05403">
    <property type="entry name" value="NT_KNTase_like"/>
    <property type="match status" value="1"/>
</dbReference>
<accession>A0A450YMS4</accession>
<dbReference type="InterPro" id="IPR002934">
    <property type="entry name" value="Polymerase_NTP_transf_dom"/>
</dbReference>
<organism evidence="2">
    <name type="scientific">Candidatus Kentrum sp. TC</name>
    <dbReference type="NCBI Taxonomy" id="2126339"/>
    <lineage>
        <taxon>Bacteria</taxon>
        <taxon>Pseudomonadati</taxon>
        <taxon>Pseudomonadota</taxon>
        <taxon>Gammaproteobacteria</taxon>
        <taxon>Candidatus Kentrum</taxon>
    </lineage>
</organism>
<name>A0A450YMS4_9GAMM</name>
<proteinExistence type="predicted"/>
<protein>
    <submittedName>
        <fullName evidence="2">Nucleotidyltransferase substrate binding protein, HI0074 family</fullName>
    </submittedName>
</protein>
<gene>
    <name evidence="2" type="ORF">BECKTC1821E_GA0114239_102121</name>
</gene>
<dbReference type="Pfam" id="PF08780">
    <property type="entry name" value="NTase_sub_bind"/>
    <property type="match status" value="1"/>
</dbReference>
<dbReference type="NCBIfam" id="TIGR01987">
    <property type="entry name" value="HI0074"/>
    <property type="match status" value="1"/>
</dbReference>
<dbReference type="Pfam" id="PF01909">
    <property type="entry name" value="NTP_transf_2"/>
    <property type="match status" value="1"/>
</dbReference>
<dbReference type="AlphaFoldDB" id="A0A450YMS4"/>
<reference evidence="2" key="1">
    <citation type="submission" date="2019-02" db="EMBL/GenBank/DDBJ databases">
        <authorList>
            <person name="Gruber-Vodicka R. H."/>
            <person name="Seah K. B. B."/>
        </authorList>
    </citation>
    <scope>NUCLEOTIDE SEQUENCE</scope>
    <source>
        <strain evidence="2">BECK_BZ125</strain>
    </source>
</reference>
<dbReference type="Gene3D" id="1.20.120.330">
    <property type="entry name" value="Nucleotidyltransferases domain 2"/>
    <property type="match status" value="1"/>
</dbReference>
<dbReference type="GO" id="GO:0016779">
    <property type="term" value="F:nucleotidyltransferase activity"/>
    <property type="evidence" value="ECO:0007669"/>
    <property type="project" value="InterPro"/>
</dbReference>
<evidence type="ECO:0000259" key="1">
    <source>
        <dbReference type="Pfam" id="PF01909"/>
    </source>
</evidence>
<evidence type="ECO:0000313" key="2">
    <source>
        <dbReference type="EMBL" id="VFK42789.1"/>
    </source>
</evidence>
<dbReference type="SUPFAM" id="SSF81301">
    <property type="entry name" value="Nucleotidyltransferase"/>
    <property type="match status" value="1"/>
</dbReference>
<keyword evidence="2" id="KW-0808">Transferase</keyword>
<dbReference type="InterPro" id="IPR010235">
    <property type="entry name" value="HepT"/>
</dbReference>
<dbReference type="EMBL" id="CAADFT010000021">
    <property type="protein sequence ID" value="VFK42789.1"/>
    <property type="molecule type" value="Genomic_DNA"/>
</dbReference>